<dbReference type="InterPro" id="IPR035810">
    <property type="entry name" value="PEBP_euk"/>
</dbReference>
<accession>A0A1J7IHA0</accession>
<dbReference type="InParanoid" id="A0A1J7IHA0"/>
<dbReference type="GO" id="GO:0046578">
    <property type="term" value="P:regulation of Ras protein signal transduction"/>
    <property type="evidence" value="ECO:0007669"/>
    <property type="project" value="TreeGrafter"/>
</dbReference>
<dbReference type="CDD" id="cd00866">
    <property type="entry name" value="PEBP_euk"/>
    <property type="match status" value="1"/>
</dbReference>
<dbReference type="OrthoDB" id="2506647at2759"/>
<dbReference type="GO" id="GO:0030414">
    <property type="term" value="F:peptidase inhibitor activity"/>
    <property type="evidence" value="ECO:0007669"/>
    <property type="project" value="TreeGrafter"/>
</dbReference>
<name>A0A1J7IHA0_9PEZI</name>
<gene>
    <name evidence="1" type="ORF">CONLIGDRAFT_495843</name>
</gene>
<dbReference type="GO" id="GO:0005543">
    <property type="term" value="F:phospholipid binding"/>
    <property type="evidence" value="ECO:0007669"/>
    <property type="project" value="TreeGrafter"/>
</dbReference>
<dbReference type="InterPro" id="IPR008914">
    <property type="entry name" value="PEBP"/>
</dbReference>
<dbReference type="GO" id="GO:0030162">
    <property type="term" value="P:regulation of proteolysis"/>
    <property type="evidence" value="ECO:0007669"/>
    <property type="project" value="TreeGrafter"/>
</dbReference>
<dbReference type="SUPFAM" id="SSF49777">
    <property type="entry name" value="PEBP-like"/>
    <property type="match status" value="1"/>
</dbReference>
<sequence>MRVDKSVEAGLALIAKDKSRILGLSHGNHTNIQPGDFVPKGDATSPPKLTYAAASPSATYLVICLDLDGPFPNFSVCSPALHWLQPGLKSTGTDTELLSKDPFVCDYAPPGPPPIGSPHRYVYFLYEQPDGFDGSKYAPPGGKGVGIGPRMRWSLDDWGKGVGLGPVLAVNYHSSQ</sequence>
<dbReference type="InterPro" id="IPR036610">
    <property type="entry name" value="PEBP-like_sf"/>
</dbReference>
<keyword evidence="2" id="KW-1185">Reference proteome</keyword>
<evidence type="ECO:0000313" key="1">
    <source>
        <dbReference type="EMBL" id="OIW27103.1"/>
    </source>
</evidence>
<dbReference type="EMBL" id="KV875100">
    <property type="protein sequence ID" value="OIW27103.1"/>
    <property type="molecule type" value="Genomic_DNA"/>
</dbReference>
<reference evidence="1 2" key="1">
    <citation type="submission" date="2016-10" db="EMBL/GenBank/DDBJ databases">
        <title>Draft genome sequence of Coniochaeta ligniaria NRRL30616, a lignocellulolytic fungus for bioabatement of inhibitors in plant biomass hydrolysates.</title>
        <authorList>
            <consortium name="DOE Joint Genome Institute"/>
            <person name="Jimenez D.J."/>
            <person name="Hector R.E."/>
            <person name="Riley R."/>
            <person name="Sun H."/>
            <person name="Grigoriev I.V."/>
            <person name="Van Elsas J.D."/>
            <person name="Nichols N.N."/>
        </authorList>
    </citation>
    <scope>NUCLEOTIDE SEQUENCE [LARGE SCALE GENOMIC DNA]</scope>
    <source>
        <strain evidence="1 2">NRRL 30616</strain>
    </source>
</reference>
<dbReference type="Gene3D" id="3.90.280.10">
    <property type="entry name" value="PEBP-like"/>
    <property type="match status" value="1"/>
</dbReference>
<evidence type="ECO:0000313" key="2">
    <source>
        <dbReference type="Proteomes" id="UP000182658"/>
    </source>
</evidence>
<proteinExistence type="predicted"/>
<dbReference type="AlphaFoldDB" id="A0A1J7IHA0"/>
<dbReference type="Proteomes" id="UP000182658">
    <property type="component" value="Unassembled WGS sequence"/>
</dbReference>
<organism evidence="1 2">
    <name type="scientific">Coniochaeta ligniaria NRRL 30616</name>
    <dbReference type="NCBI Taxonomy" id="1408157"/>
    <lineage>
        <taxon>Eukaryota</taxon>
        <taxon>Fungi</taxon>
        <taxon>Dikarya</taxon>
        <taxon>Ascomycota</taxon>
        <taxon>Pezizomycotina</taxon>
        <taxon>Sordariomycetes</taxon>
        <taxon>Sordariomycetidae</taxon>
        <taxon>Coniochaetales</taxon>
        <taxon>Coniochaetaceae</taxon>
        <taxon>Coniochaeta</taxon>
    </lineage>
</organism>
<dbReference type="STRING" id="1408157.A0A1J7IHA0"/>
<dbReference type="PANTHER" id="PTHR11362:SF78">
    <property type="entry name" value="PROTEASE INHIBITOR"/>
    <property type="match status" value="1"/>
</dbReference>
<protein>
    <submittedName>
        <fullName evidence="1">Putative protease inhibitor</fullName>
    </submittedName>
</protein>
<dbReference type="Pfam" id="PF01161">
    <property type="entry name" value="PBP"/>
    <property type="match status" value="1"/>
</dbReference>
<dbReference type="PANTHER" id="PTHR11362">
    <property type="entry name" value="PHOSPHATIDYLETHANOLAMINE-BINDING PROTEIN"/>
    <property type="match status" value="1"/>
</dbReference>